<dbReference type="PANTHER" id="PTHR31157:SF1">
    <property type="entry name" value="SCP DOMAIN-CONTAINING PROTEIN"/>
    <property type="match status" value="1"/>
</dbReference>
<name>A0A4Y8ITW4_9BACI</name>
<organism evidence="3 4">
    <name type="scientific">Filobacillus milosensis</name>
    <dbReference type="NCBI Taxonomy" id="94137"/>
    <lineage>
        <taxon>Bacteria</taxon>
        <taxon>Bacillati</taxon>
        <taxon>Bacillota</taxon>
        <taxon>Bacilli</taxon>
        <taxon>Bacillales</taxon>
        <taxon>Bacillaceae</taxon>
        <taxon>Filobacillus</taxon>
    </lineage>
</organism>
<dbReference type="EMBL" id="SOPW01000002">
    <property type="protein sequence ID" value="TFB24366.1"/>
    <property type="molecule type" value="Genomic_DNA"/>
</dbReference>
<dbReference type="PANTHER" id="PTHR31157">
    <property type="entry name" value="SCP DOMAIN-CONTAINING PROTEIN"/>
    <property type="match status" value="1"/>
</dbReference>
<dbReference type="AlphaFoldDB" id="A0A4Y8ITW4"/>
<feature type="domain" description="SLH" evidence="2">
    <location>
        <begin position="114"/>
        <end position="169"/>
    </location>
</feature>
<feature type="domain" description="SLH" evidence="2">
    <location>
        <begin position="50"/>
        <end position="113"/>
    </location>
</feature>
<keyword evidence="4" id="KW-1185">Reference proteome</keyword>
<evidence type="ECO:0000256" key="1">
    <source>
        <dbReference type="ARBA" id="ARBA00022729"/>
    </source>
</evidence>
<dbReference type="PROSITE" id="PS51272">
    <property type="entry name" value="SLH"/>
    <property type="match status" value="3"/>
</dbReference>
<dbReference type="InterPro" id="IPR001119">
    <property type="entry name" value="SLH_dom"/>
</dbReference>
<dbReference type="Pfam" id="PF00395">
    <property type="entry name" value="SLH"/>
    <property type="match status" value="3"/>
</dbReference>
<evidence type="ECO:0000313" key="4">
    <source>
        <dbReference type="Proteomes" id="UP000297975"/>
    </source>
</evidence>
<sequence>MVHFPLNCCDNISLIHLVLRGEYIMFRKKLLIGTLTALLSVGLFYSSVNAESVFTDVDEDYWGYPSITTLVNQDIINGFPDGTYRPEQPLSRAQSAIIIGKTLEINPNITPTHSFTDVNGSVSGHQYVYALAEEGVFAKVDQFNPNNPLTRAQMAKVLVEAFDLQAEGNVQVNFSDVDRDHWAYSYIDVLVDTGITAGTSEFTFSPSESVTRVQMAVFVDRTLRYLNGEKPVVDVPGQNDRPQEYYAIADEILMLTNQERTERGLPALKIDTELQEVAMVKAKDFDVNKYFAHTSPVYGSPFDMMGEFNIDFRSAGENIAYGQPSAASVVEGWMNSEGHRKNILNGSFTHIGIGYYKDENGRPYYVQMFIGK</sequence>
<feature type="domain" description="SLH" evidence="2">
    <location>
        <begin position="170"/>
        <end position="233"/>
    </location>
</feature>
<evidence type="ECO:0000313" key="3">
    <source>
        <dbReference type="EMBL" id="TFB24366.1"/>
    </source>
</evidence>
<dbReference type="CDD" id="cd05379">
    <property type="entry name" value="CAP_bacterial"/>
    <property type="match status" value="1"/>
</dbReference>
<accession>A0A4Y8ITW4</accession>
<gene>
    <name evidence="3" type="ORF">E3U55_02370</name>
</gene>
<keyword evidence="1" id="KW-0732">Signal</keyword>
<proteinExistence type="predicted"/>
<dbReference type="Proteomes" id="UP000297975">
    <property type="component" value="Unassembled WGS sequence"/>
</dbReference>
<reference evidence="3 4" key="1">
    <citation type="submission" date="2019-03" db="EMBL/GenBank/DDBJ databases">
        <authorList>
            <person name="He R.-H."/>
        </authorList>
    </citation>
    <scope>NUCLEOTIDE SEQUENCE [LARGE SCALE GENOMIC DNA]</scope>
    <source>
        <strain evidence="4">SH 714</strain>
    </source>
</reference>
<comment type="caution">
    <text evidence="3">The sequence shown here is derived from an EMBL/GenBank/DDBJ whole genome shotgun (WGS) entry which is preliminary data.</text>
</comment>
<protein>
    <recommendedName>
        <fullName evidence="2">SLH domain-containing protein</fullName>
    </recommendedName>
</protein>
<dbReference type="Gene3D" id="3.40.33.10">
    <property type="entry name" value="CAP"/>
    <property type="match status" value="1"/>
</dbReference>
<dbReference type="InterPro" id="IPR035940">
    <property type="entry name" value="CAP_sf"/>
</dbReference>
<evidence type="ECO:0000259" key="2">
    <source>
        <dbReference type="PROSITE" id="PS51272"/>
    </source>
</evidence>
<dbReference type="SUPFAM" id="SSF55797">
    <property type="entry name" value="PR-1-like"/>
    <property type="match status" value="1"/>
</dbReference>
<dbReference type="InterPro" id="IPR014044">
    <property type="entry name" value="CAP_dom"/>
</dbReference>
<dbReference type="OrthoDB" id="9783944at2"/>
<dbReference type="Pfam" id="PF00188">
    <property type="entry name" value="CAP"/>
    <property type="match status" value="1"/>
</dbReference>